<dbReference type="Pfam" id="PF00169">
    <property type="entry name" value="PH"/>
    <property type="match status" value="1"/>
</dbReference>
<protein>
    <submittedName>
        <fullName evidence="9">Pleckstrin homology domain-containing family O member 1</fullName>
    </submittedName>
</protein>
<keyword evidence="4" id="KW-0963">Cytoplasm</keyword>
<dbReference type="GO" id="GO:0005737">
    <property type="term" value="C:cytoplasm"/>
    <property type="evidence" value="ECO:0007669"/>
    <property type="project" value="UniProtKB-SubCell"/>
</dbReference>
<sequence length="575" mass="64628">MGALSQHLTGCLLLELQKCSFYVKEFIIYQKDMDKRTPSEVQVKRDKSIYIYMSDITVVSIGGAVEDKDRDHTASSSPAHTTPRKTHMTGPQEANQQPAQPDKTGWIRKFCGKGIFREIWKNRFVILKGDQLYISEKEVKDEKKIQDVVDLTDYERSEELRKAKSRSKKNHSKFTLLRSRQPGNTVPNLVFLAVSPEEKESWINALNAAITRAKNRILDEVTVEEDSLLAHPTRDRAKIPHTRRLPTRGHLMAVASTTNSDGMLTLDLIQEEDVPAAQGQDSHEDTLDKAGSQRTLDSQRSNTDTSKLSTCNETPGKSQSLPRKSESAFDWSENHRTPQLRKKTPTSEKNRCASMDEILTHCETRALPHCSTSAPVQPISQLQDLITQKLERTQELLTEVRAQGKGKGSPSGKSSSPEGQRMEAERLLEEAASTWGQARDVLEEVKELRALYKQLDSASSATPGPSQNGKLNSPQQENHRKSMHRVAHQRKTGVQPKAIGGKLTDNGACAVSGGALYPIRWALIVNKAMNINTDDVWCQSCCGKWRKKQLPLKMRLHAVKETINNNYTFALWRML</sequence>
<evidence type="ECO:0000256" key="7">
    <source>
        <dbReference type="SAM" id="MobiDB-lite"/>
    </source>
</evidence>
<evidence type="ECO:0000313" key="10">
    <source>
        <dbReference type="Proteomes" id="UP000281406"/>
    </source>
</evidence>
<proteinExistence type="predicted"/>
<dbReference type="CDD" id="cd13317">
    <property type="entry name" value="PH_PLEKHO1_PLEKHO2"/>
    <property type="match status" value="1"/>
</dbReference>
<feature type="region of interest" description="Disordered" evidence="7">
    <location>
        <begin position="67"/>
        <end position="105"/>
    </location>
</feature>
<feature type="compositionally biased region" description="Polar residues" evidence="7">
    <location>
        <begin position="456"/>
        <end position="476"/>
    </location>
</feature>
<evidence type="ECO:0000256" key="6">
    <source>
        <dbReference type="ARBA" id="ARBA00023242"/>
    </source>
</evidence>
<dbReference type="GO" id="GO:0032587">
    <property type="term" value="C:ruffle membrane"/>
    <property type="evidence" value="ECO:0007669"/>
    <property type="project" value="TreeGrafter"/>
</dbReference>
<dbReference type="InterPro" id="IPR043448">
    <property type="entry name" value="PKHO1/2"/>
</dbReference>
<comment type="caution">
    <text evidence="9">The sequence shown here is derived from an EMBL/GenBank/DDBJ whole genome shotgun (WGS) entry which is preliminary data.</text>
</comment>
<dbReference type="Proteomes" id="UP000281406">
    <property type="component" value="Unassembled WGS sequence"/>
</dbReference>
<feature type="compositionally biased region" description="Polar residues" evidence="7">
    <location>
        <begin position="292"/>
        <end position="322"/>
    </location>
</feature>
<dbReference type="GO" id="GO:0005634">
    <property type="term" value="C:nucleus"/>
    <property type="evidence" value="ECO:0007669"/>
    <property type="project" value="UniProtKB-SubCell"/>
</dbReference>
<dbReference type="InterPro" id="IPR011993">
    <property type="entry name" value="PH-like_dom_sf"/>
</dbReference>
<dbReference type="PROSITE" id="PS50003">
    <property type="entry name" value="PH_DOMAIN"/>
    <property type="match status" value="1"/>
</dbReference>
<dbReference type="SUPFAM" id="SSF50729">
    <property type="entry name" value="PH domain-like"/>
    <property type="match status" value="1"/>
</dbReference>
<feature type="domain" description="PH" evidence="8">
    <location>
        <begin position="100"/>
        <end position="211"/>
    </location>
</feature>
<feature type="compositionally biased region" description="Basic residues" evidence="7">
    <location>
        <begin position="481"/>
        <end position="491"/>
    </location>
</feature>
<dbReference type="GO" id="GO:1901739">
    <property type="term" value="P:regulation of myoblast fusion"/>
    <property type="evidence" value="ECO:0007669"/>
    <property type="project" value="TreeGrafter"/>
</dbReference>
<feature type="region of interest" description="Disordered" evidence="7">
    <location>
        <begin position="275"/>
        <end position="351"/>
    </location>
</feature>
<dbReference type="Gene3D" id="2.30.29.30">
    <property type="entry name" value="Pleckstrin-homology domain (PH domain)/Phosphotyrosine-binding domain (PTB)"/>
    <property type="match status" value="1"/>
</dbReference>
<feature type="compositionally biased region" description="Low complexity" evidence="7">
    <location>
        <begin position="408"/>
        <end position="419"/>
    </location>
</feature>
<dbReference type="OrthoDB" id="6358316at2759"/>
<organism evidence="9 10">
    <name type="scientific">Anabarilius grahami</name>
    <name type="common">Kanglang fish</name>
    <name type="synonym">Barilius grahami</name>
    <dbReference type="NCBI Taxonomy" id="495550"/>
    <lineage>
        <taxon>Eukaryota</taxon>
        <taxon>Metazoa</taxon>
        <taxon>Chordata</taxon>
        <taxon>Craniata</taxon>
        <taxon>Vertebrata</taxon>
        <taxon>Euteleostomi</taxon>
        <taxon>Actinopterygii</taxon>
        <taxon>Neopterygii</taxon>
        <taxon>Teleostei</taxon>
        <taxon>Ostariophysi</taxon>
        <taxon>Cypriniformes</taxon>
        <taxon>Xenocyprididae</taxon>
        <taxon>Xenocypridinae</taxon>
        <taxon>Xenocypridinae incertae sedis</taxon>
        <taxon>Anabarilius</taxon>
    </lineage>
</organism>
<reference evidence="9 10" key="1">
    <citation type="submission" date="2018-10" db="EMBL/GenBank/DDBJ databases">
        <title>Genome assembly for a Yunnan-Guizhou Plateau 3E fish, Anabarilius grahami (Regan), and its evolutionary and genetic applications.</title>
        <authorList>
            <person name="Jiang W."/>
        </authorList>
    </citation>
    <scope>NUCLEOTIDE SEQUENCE [LARGE SCALE GENOMIC DNA]</scope>
    <source>
        <strain evidence="9">AG-KIZ</strain>
        <tissue evidence="9">Muscle</tissue>
    </source>
</reference>
<keyword evidence="6" id="KW-0539">Nucleus</keyword>
<accession>A0A3N0XRY5</accession>
<dbReference type="InterPro" id="IPR001849">
    <property type="entry name" value="PH_domain"/>
</dbReference>
<evidence type="ECO:0000256" key="2">
    <source>
        <dbReference type="ARBA" id="ARBA00004370"/>
    </source>
</evidence>
<evidence type="ECO:0000256" key="3">
    <source>
        <dbReference type="ARBA" id="ARBA00004496"/>
    </source>
</evidence>
<name>A0A3N0XRY5_ANAGA</name>
<evidence type="ECO:0000256" key="1">
    <source>
        <dbReference type="ARBA" id="ARBA00004123"/>
    </source>
</evidence>
<dbReference type="PANTHER" id="PTHR15871:SF1">
    <property type="entry name" value="PLECKSTRIN HOMOLOGY DOMAIN-CONTAINING FAMILY O MEMBER 1"/>
    <property type="match status" value="1"/>
</dbReference>
<gene>
    <name evidence="9" type="ORF">DPX16_13773</name>
</gene>
<evidence type="ECO:0000256" key="4">
    <source>
        <dbReference type="ARBA" id="ARBA00022490"/>
    </source>
</evidence>
<dbReference type="AlphaFoldDB" id="A0A3N0XRY5"/>
<dbReference type="GO" id="GO:0036195">
    <property type="term" value="C:muscle cell projection membrane"/>
    <property type="evidence" value="ECO:0007669"/>
    <property type="project" value="TreeGrafter"/>
</dbReference>
<feature type="region of interest" description="Disordered" evidence="7">
    <location>
        <begin position="399"/>
        <end position="424"/>
    </location>
</feature>
<dbReference type="SMART" id="SM00233">
    <property type="entry name" value="PH"/>
    <property type="match status" value="1"/>
</dbReference>
<evidence type="ECO:0000256" key="5">
    <source>
        <dbReference type="ARBA" id="ARBA00023136"/>
    </source>
</evidence>
<keyword evidence="10" id="KW-1185">Reference proteome</keyword>
<dbReference type="PANTHER" id="PTHR15871">
    <property type="entry name" value="PH DOMAIN-CONTAINING PROTEIN"/>
    <property type="match status" value="1"/>
</dbReference>
<evidence type="ECO:0000313" key="9">
    <source>
        <dbReference type="EMBL" id="ROJ29329.1"/>
    </source>
</evidence>
<feature type="compositionally biased region" description="Basic and acidic residues" evidence="7">
    <location>
        <begin position="323"/>
        <end position="336"/>
    </location>
</feature>
<dbReference type="EMBL" id="RJVU01062584">
    <property type="protein sequence ID" value="ROJ29329.1"/>
    <property type="molecule type" value="Genomic_DNA"/>
</dbReference>
<keyword evidence="5" id="KW-0472">Membrane</keyword>
<feature type="region of interest" description="Disordered" evidence="7">
    <location>
        <begin position="456"/>
        <end position="499"/>
    </location>
</feature>
<evidence type="ECO:0000259" key="8">
    <source>
        <dbReference type="PROSITE" id="PS50003"/>
    </source>
</evidence>
<comment type="subcellular location">
    <subcellularLocation>
        <location evidence="3">Cytoplasm</location>
    </subcellularLocation>
    <subcellularLocation>
        <location evidence="2">Membrane</location>
    </subcellularLocation>
    <subcellularLocation>
        <location evidence="1">Nucleus</location>
    </subcellularLocation>
</comment>